<dbReference type="Proteomes" id="UP001154240">
    <property type="component" value="Unassembled WGS sequence"/>
</dbReference>
<reference evidence="2" key="1">
    <citation type="journal article" date="2022" name="bioRxiv">
        <title>Thiovibrio frasassiensisgen. nov., sp. nov., an autotrophic, elemental sulfur disproportionating bacterium isolated from sulfidic karst sediment, and proposal of Thiovibrionaceae fam. nov.</title>
        <authorList>
            <person name="Aronson H."/>
            <person name="Thomas C."/>
            <person name="Bhattacharyya M."/>
            <person name="Eckstein S."/>
            <person name="Jensen S."/>
            <person name="Barco R."/>
            <person name="Macalady J."/>
            <person name="Amend J."/>
        </authorList>
    </citation>
    <scope>NUCLEOTIDE SEQUENCE</scope>
    <source>
        <strain evidence="2">RS19-109</strain>
    </source>
</reference>
<keyword evidence="3" id="KW-1185">Reference proteome</keyword>
<accession>A0A9X4MEI4</accession>
<dbReference type="PROSITE" id="PS51257">
    <property type="entry name" value="PROKAR_LIPOPROTEIN"/>
    <property type="match status" value="1"/>
</dbReference>
<reference evidence="2" key="2">
    <citation type="submission" date="2022-10" db="EMBL/GenBank/DDBJ databases">
        <authorList>
            <person name="Aronson H.S."/>
        </authorList>
    </citation>
    <scope>NUCLEOTIDE SEQUENCE</scope>
    <source>
        <strain evidence="2">RS19-109</strain>
    </source>
</reference>
<evidence type="ECO:0000313" key="3">
    <source>
        <dbReference type="Proteomes" id="UP001154240"/>
    </source>
</evidence>
<dbReference type="SUPFAM" id="SSF48695">
    <property type="entry name" value="Multiheme cytochromes"/>
    <property type="match status" value="1"/>
</dbReference>
<organism evidence="2 3">
    <name type="scientific">Thiovibrio frasassiensis</name>
    <dbReference type="NCBI Taxonomy" id="2984131"/>
    <lineage>
        <taxon>Bacteria</taxon>
        <taxon>Pseudomonadati</taxon>
        <taxon>Thermodesulfobacteriota</taxon>
        <taxon>Desulfobulbia</taxon>
        <taxon>Desulfobulbales</taxon>
        <taxon>Thiovibrionaceae</taxon>
        <taxon>Thiovibrio</taxon>
    </lineage>
</organism>
<evidence type="ECO:0000256" key="1">
    <source>
        <dbReference type="SAM" id="MobiDB-lite"/>
    </source>
</evidence>
<comment type="caution">
    <text evidence="2">The sequence shown here is derived from an EMBL/GenBank/DDBJ whole genome shotgun (WGS) entry which is preliminary data.</text>
</comment>
<dbReference type="CDD" id="cd08168">
    <property type="entry name" value="Cytochrom_C3"/>
    <property type="match status" value="1"/>
</dbReference>
<protein>
    <recommendedName>
        <fullName evidence="4">Cytochrome c7-like domain-containing protein</fullName>
    </recommendedName>
</protein>
<dbReference type="Gene3D" id="3.90.10.10">
    <property type="entry name" value="Cytochrome C3"/>
    <property type="match status" value="1"/>
</dbReference>
<sequence>MKKTLCFVAIMTGLMLSGCSQEEKQAEAPTTMVAAEQAMDKAKEATEAVAQHVEKTTEAVEEKAEQQIATVEDKVAATAAPVMEKIATPATPPTKPAETAVKTEEKAPPAPATAAKLTTTVGSVTIDNKNGKVVLAHKKHAESFGCTVCHGDKKPGPQKLGKNAAHALCQGCHKEKKSGPTVCNQCHQKKAKALEGC</sequence>
<feature type="region of interest" description="Disordered" evidence="1">
    <location>
        <begin position="88"/>
        <end position="113"/>
    </location>
</feature>
<name>A0A9X4MEI4_9BACT</name>
<dbReference type="RefSeq" id="WP_307632157.1">
    <property type="nucleotide sequence ID" value="NZ_JAPHEH010000001.1"/>
</dbReference>
<gene>
    <name evidence="2" type="ORF">OLX77_03285</name>
</gene>
<evidence type="ECO:0008006" key="4">
    <source>
        <dbReference type="Google" id="ProtNLM"/>
    </source>
</evidence>
<dbReference type="AlphaFoldDB" id="A0A9X4MEI4"/>
<dbReference type="InterPro" id="IPR036280">
    <property type="entry name" value="Multihaem_cyt_sf"/>
</dbReference>
<dbReference type="EMBL" id="JAPHEH010000001">
    <property type="protein sequence ID" value="MDG4475182.1"/>
    <property type="molecule type" value="Genomic_DNA"/>
</dbReference>
<evidence type="ECO:0000313" key="2">
    <source>
        <dbReference type="EMBL" id="MDG4475182.1"/>
    </source>
</evidence>
<proteinExistence type="predicted"/>